<accession>A0A8W8KAC2</accession>
<proteinExistence type="predicted"/>
<organism evidence="1 2">
    <name type="scientific">Magallana gigas</name>
    <name type="common">Pacific oyster</name>
    <name type="synonym">Crassostrea gigas</name>
    <dbReference type="NCBI Taxonomy" id="29159"/>
    <lineage>
        <taxon>Eukaryota</taxon>
        <taxon>Metazoa</taxon>
        <taxon>Spiralia</taxon>
        <taxon>Lophotrochozoa</taxon>
        <taxon>Mollusca</taxon>
        <taxon>Bivalvia</taxon>
        <taxon>Autobranchia</taxon>
        <taxon>Pteriomorphia</taxon>
        <taxon>Ostreida</taxon>
        <taxon>Ostreoidea</taxon>
        <taxon>Ostreidae</taxon>
        <taxon>Magallana</taxon>
    </lineage>
</organism>
<evidence type="ECO:0000313" key="1">
    <source>
        <dbReference type="EnsemblMetazoa" id="G22662.5:cds"/>
    </source>
</evidence>
<evidence type="ECO:0000313" key="2">
    <source>
        <dbReference type="Proteomes" id="UP000005408"/>
    </source>
</evidence>
<dbReference type="Proteomes" id="UP000005408">
    <property type="component" value="Unassembled WGS sequence"/>
</dbReference>
<dbReference type="AlphaFoldDB" id="A0A8W8KAC2"/>
<keyword evidence="2" id="KW-1185">Reference proteome</keyword>
<sequence>MDVKFKLEPMKPDTVAVVILKRIDHVMSVLGPMDLTVPAPVLHLGMEPFVGSGVRVQTTSVTELMVVTKAQKNRMFSLRQLTPKQIQKHMR</sequence>
<name>A0A8W8KAC2_MAGGI</name>
<protein>
    <submittedName>
        <fullName evidence="1">Uncharacterized protein</fullName>
    </submittedName>
</protein>
<reference evidence="1" key="1">
    <citation type="submission" date="2022-08" db="UniProtKB">
        <authorList>
            <consortium name="EnsemblMetazoa"/>
        </authorList>
    </citation>
    <scope>IDENTIFICATION</scope>
    <source>
        <strain evidence="1">05x7-T-G4-1.051#20</strain>
    </source>
</reference>
<dbReference type="EnsemblMetazoa" id="G22662.5">
    <property type="protein sequence ID" value="G22662.5:cds"/>
    <property type="gene ID" value="G22662"/>
</dbReference>